<evidence type="ECO:0000313" key="2">
    <source>
        <dbReference type="Proteomes" id="UP000231382"/>
    </source>
</evidence>
<dbReference type="InterPro" id="IPR050407">
    <property type="entry name" value="Geranylgeranyl_reductase"/>
</dbReference>
<protein>
    <recommendedName>
        <fullName evidence="3">FAD-binding domain-containing protein</fullName>
    </recommendedName>
</protein>
<dbReference type="EMBL" id="PEZW01000006">
    <property type="protein sequence ID" value="PIS07961.1"/>
    <property type="molecule type" value="Genomic_DNA"/>
</dbReference>
<dbReference type="PANTHER" id="PTHR42685:SF22">
    <property type="entry name" value="CONDITIONED MEDIUM FACTOR RECEPTOR 1"/>
    <property type="match status" value="1"/>
</dbReference>
<comment type="caution">
    <text evidence="1">The sequence shown here is derived from an EMBL/GenBank/DDBJ whole genome shotgun (WGS) entry which is preliminary data.</text>
</comment>
<dbReference type="AlphaFoldDB" id="A0A2H0W7A8"/>
<dbReference type="Proteomes" id="UP000231382">
    <property type="component" value="Unassembled WGS sequence"/>
</dbReference>
<organism evidence="1 2">
    <name type="scientific">Candidatus Berkelbacteria bacterium CG10_big_fil_rev_8_21_14_0_10_43_13</name>
    <dbReference type="NCBI Taxonomy" id="1974514"/>
    <lineage>
        <taxon>Bacteria</taxon>
        <taxon>Candidatus Berkelbacteria</taxon>
    </lineage>
</organism>
<dbReference type="Gene3D" id="3.50.50.60">
    <property type="entry name" value="FAD/NAD(P)-binding domain"/>
    <property type="match status" value="1"/>
</dbReference>
<evidence type="ECO:0000313" key="1">
    <source>
        <dbReference type="EMBL" id="PIS07961.1"/>
    </source>
</evidence>
<name>A0A2H0W7A8_9BACT</name>
<accession>A0A2H0W7A8</accession>
<reference evidence="2" key="1">
    <citation type="submission" date="2017-09" db="EMBL/GenBank/DDBJ databases">
        <title>Depth-based differentiation of microbial function through sediment-hosted aquifers and enrichment of novel symbionts in the deep terrestrial subsurface.</title>
        <authorList>
            <person name="Probst A.J."/>
            <person name="Ladd B."/>
            <person name="Jarett J.K."/>
            <person name="Geller-Mcgrath D.E."/>
            <person name="Sieber C.M.K."/>
            <person name="Emerson J.B."/>
            <person name="Anantharaman K."/>
            <person name="Thomas B.C."/>
            <person name="Malmstrom R."/>
            <person name="Stieglmeier M."/>
            <person name="Klingl A."/>
            <person name="Woyke T."/>
            <person name="Ryan C.M."/>
            <person name="Banfield J.F."/>
        </authorList>
    </citation>
    <scope>NUCLEOTIDE SEQUENCE [LARGE SCALE GENOMIC DNA]</scope>
</reference>
<dbReference type="PANTHER" id="PTHR42685">
    <property type="entry name" value="GERANYLGERANYL DIPHOSPHATE REDUCTASE"/>
    <property type="match status" value="1"/>
</dbReference>
<dbReference type="InterPro" id="IPR036188">
    <property type="entry name" value="FAD/NAD-bd_sf"/>
</dbReference>
<proteinExistence type="predicted"/>
<dbReference type="SUPFAM" id="SSF51905">
    <property type="entry name" value="FAD/NAD(P)-binding domain"/>
    <property type="match status" value="1"/>
</dbReference>
<evidence type="ECO:0008006" key="3">
    <source>
        <dbReference type="Google" id="ProtNLM"/>
    </source>
</evidence>
<dbReference type="Pfam" id="PF13738">
    <property type="entry name" value="Pyr_redox_3"/>
    <property type="match status" value="1"/>
</dbReference>
<sequence>MTKYDIVIAGAGPAGLALAADLSRHFKVVVLEKGKAGATMCSWYTFEDRVRTNSLEDAVVARPKNLIFYMDKDSFFEYKDDHVVVDPNKVLEIFKDRAEQNGCKIKNGVEVSDFRYTHGGVIVQTNKGNYKSRLLIDCMGTISPIVVKRKLQRNFCVWAEYGAKMKIKFPKLDQIGFIKMPKTYQPVDDKANYMFGVYPHNDHEGDLFLFGYYKKLVKPEILKEMFEKSSKDLYPGEKISTIKGLIYSGELRKYALKRVLFFGNSGASTPPVIGMGFNEVLRKHTIVAKRVREALESDNLSRRALEDILLEHRTSPQYAFLKVCQRYFYYGNTDKEWRRGVQVLNKAGADFTSHWMRGELNLRLMKRALDALFEVVGLKKLMKLLPLREYISLVKYTSSIVGGSIWTRARMYFLHQYKEKADKLHLEAEREREMNLD</sequence>
<gene>
    <name evidence="1" type="ORF">COT78_00560</name>
</gene>